<dbReference type="Proteomes" id="UP000198923">
    <property type="component" value="Unassembled WGS sequence"/>
</dbReference>
<evidence type="ECO:0000259" key="3">
    <source>
        <dbReference type="Pfam" id="PF01243"/>
    </source>
</evidence>
<dbReference type="InterPro" id="IPR011576">
    <property type="entry name" value="Pyridox_Oxase_N"/>
</dbReference>
<gene>
    <name evidence="4" type="ORF">SAMN05421505_107146</name>
</gene>
<dbReference type="GO" id="GO:0016627">
    <property type="term" value="F:oxidoreductase activity, acting on the CH-CH group of donors"/>
    <property type="evidence" value="ECO:0007669"/>
    <property type="project" value="TreeGrafter"/>
</dbReference>
<proteinExistence type="predicted"/>
<evidence type="ECO:0000313" key="4">
    <source>
        <dbReference type="EMBL" id="SDG74151.1"/>
    </source>
</evidence>
<accession>A0A1G7WQC4</accession>
<dbReference type="GO" id="GO:0070967">
    <property type="term" value="F:coenzyme F420 binding"/>
    <property type="evidence" value="ECO:0007669"/>
    <property type="project" value="TreeGrafter"/>
</dbReference>
<evidence type="ECO:0000313" key="5">
    <source>
        <dbReference type="Proteomes" id="UP000198923"/>
    </source>
</evidence>
<organism evidence="4 5">
    <name type="scientific">Sinosporangium album</name>
    <dbReference type="NCBI Taxonomy" id="504805"/>
    <lineage>
        <taxon>Bacteria</taxon>
        <taxon>Bacillati</taxon>
        <taxon>Actinomycetota</taxon>
        <taxon>Actinomycetes</taxon>
        <taxon>Streptosporangiales</taxon>
        <taxon>Streptosporangiaceae</taxon>
        <taxon>Sinosporangium</taxon>
    </lineage>
</organism>
<dbReference type="Pfam" id="PF01243">
    <property type="entry name" value="PNPOx_N"/>
    <property type="match status" value="1"/>
</dbReference>
<dbReference type="STRING" id="504805.SAMN05421505_107146"/>
<feature type="domain" description="Pyridoxamine 5'-phosphate oxidase N-terminal" evidence="3">
    <location>
        <begin position="21"/>
        <end position="133"/>
    </location>
</feature>
<reference evidence="4 5" key="1">
    <citation type="submission" date="2016-10" db="EMBL/GenBank/DDBJ databases">
        <authorList>
            <person name="de Groot N.N."/>
        </authorList>
    </citation>
    <scope>NUCLEOTIDE SEQUENCE [LARGE SCALE GENOMIC DNA]</scope>
    <source>
        <strain evidence="4 5">CPCC 201354</strain>
    </source>
</reference>
<dbReference type="SUPFAM" id="SSF50475">
    <property type="entry name" value="FMN-binding split barrel"/>
    <property type="match status" value="1"/>
</dbReference>
<keyword evidence="5" id="KW-1185">Reference proteome</keyword>
<keyword evidence="1" id="KW-0560">Oxidoreductase</keyword>
<dbReference type="AlphaFoldDB" id="A0A1G7WQC4"/>
<feature type="region of interest" description="Disordered" evidence="2">
    <location>
        <begin position="77"/>
        <end position="97"/>
    </location>
</feature>
<evidence type="ECO:0000256" key="2">
    <source>
        <dbReference type="SAM" id="MobiDB-lite"/>
    </source>
</evidence>
<dbReference type="Gene3D" id="2.30.110.10">
    <property type="entry name" value="Electron Transport, Fmn-binding Protein, Chain A"/>
    <property type="match status" value="1"/>
</dbReference>
<dbReference type="InterPro" id="IPR012349">
    <property type="entry name" value="Split_barrel_FMN-bd"/>
</dbReference>
<protein>
    <submittedName>
        <fullName evidence="4">Pyridoxamine 5'-phosphate oxidase</fullName>
    </submittedName>
</protein>
<dbReference type="InterPro" id="IPR052019">
    <property type="entry name" value="F420H2_bilvrd_red/Heme_oxyg"/>
</dbReference>
<sequence>MMAAMATWQQFEGEAPAFAARLRTLMEAHRHKTMATLRKDGSPRISGSEAQFKDGDLWIGSMPGAVKALDLKRDPRVALHSGSPDPDDENPAAWPGDAKLSGRAIEITDPDVLDRFNLPQGRESHLFRIEIEEAVITRVAETGDMLVIEIWHEGKGLREVRRR</sequence>
<dbReference type="PANTHER" id="PTHR35176">
    <property type="entry name" value="HEME OXYGENASE HI_0854-RELATED"/>
    <property type="match status" value="1"/>
</dbReference>
<name>A0A1G7WQC4_9ACTN</name>
<evidence type="ECO:0000256" key="1">
    <source>
        <dbReference type="ARBA" id="ARBA00023002"/>
    </source>
</evidence>
<dbReference type="PANTHER" id="PTHR35176:SF6">
    <property type="entry name" value="HEME OXYGENASE HI_0854-RELATED"/>
    <property type="match status" value="1"/>
</dbReference>
<dbReference type="EMBL" id="FNCN01000007">
    <property type="protein sequence ID" value="SDG74151.1"/>
    <property type="molecule type" value="Genomic_DNA"/>
</dbReference>
<dbReference type="GO" id="GO:0005829">
    <property type="term" value="C:cytosol"/>
    <property type="evidence" value="ECO:0007669"/>
    <property type="project" value="TreeGrafter"/>
</dbReference>